<name>A0A139AFV2_GONPJ</name>
<dbReference type="AlphaFoldDB" id="A0A139AFV2"/>
<proteinExistence type="predicted"/>
<sequence>MSLPSSPTHESPNTLITNEYAALKTFTGLIAQSEHPLPPLLGVKSVTSYPSPTIVEASQRLRSNVLALHVKTGAVPCRARPVHVPDGVEELNAKVLVFEQVGFLLDSGAVLRGGGGNIGSDCGRGRRVSKPRTGARYFVGRSDVVPISN</sequence>
<evidence type="ECO:0000313" key="1">
    <source>
        <dbReference type="EMBL" id="KXS15444.1"/>
    </source>
</evidence>
<reference evidence="1 2" key="1">
    <citation type="journal article" date="2015" name="Genome Biol. Evol.">
        <title>Phylogenomic analyses indicate that early fungi evolved digesting cell walls of algal ancestors of land plants.</title>
        <authorList>
            <person name="Chang Y."/>
            <person name="Wang S."/>
            <person name="Sekimoto S."/>
            <person name="Aerts A.L."/>
            <person name="Choi C."/>
            <person name="Clum A."/>
            <person name="LaButti K.M."/>
            <person name="Lindquist E.A."/>
            <person name="Yee Ngan C."/>
            <person name="Ohm R.A."/>
            <person name="Salamov A.A."/>
            <person name="Grigoriev I.V."/>
            <person name="Spatafora J.W."/>
            <person name="Berbee M.L."/>
        </authorList>
    </citation>
    <scope>NUCLEOTIDE SEQUENCE [LARGE SCALE GENOMIC DNA]</scope>
    <source>
        <strain evidence="1 2">JEL478</strain>
    </source>
</reference>
<gene>
    <name evidence="1" type="ORF">M427DRAFT_32394</name>
</gene>
<dbReference type="EMBL" id="KQ965762">
    <property type="protein sequence ID" value="KXS15444.1"/>
    <property type="molecule type" value="Genomic_DNA"/>
</dbReference>
<organism evidence="1 2">
    <name type="scientific">Gonapodya prolifera (strain JEL478)</name>
    <name type="common">Monoblepharis prolifera</name>
    <dbReference type="NCBI Taxonomy" id="1344416"/>
    <lineage>
        <taxon>Eukaryota</taxon>
        <taxon>Fungi</taxon>
        <taxon>Fungi incertae sedis</taxon>
        <taxon>Chytridiomycota</taxon>
        <taxon>Chytridiomycota incertae sedis</taxon>
        <taxon>Monoblepharidomycetes</taxon>
        <taxon>Monoblepharidales</taxon>
        <taxon>Gonapodyaceae</taxon>
        <taxon>Gonapodya</taxon>
    </lineage>
</organism>
<accession>A0A139AFV2</accession>
<protein>
    <submittedName>
        <fullName evidence="1">Uncharacterized protein</fullName>
    </submittedName>
</protein>
<keyword evidence="2" id="KW-1185">Reference proteome</keyword>
<dbReference type="Proteomes" id="UP000070544">
    <property type="component" value="Unassembled WGS sequence"/>
</dbReference>
<evidence type="ECO:0000313" key="2">
    <source>
        <dbReference type="Proteomes" id="UP000070544"/>
    </source>
</evidence>